<feature type="compositionally biased region" description="Basic and acidic residues" evidence="1">
    <location>
        <begin position="157"/>
        <end position="169"/>
    </location>
</feature>
<dbReference type="PANTHER" id="PTHR35562:SF2">
    <property type="entry name" value="DNA ENDONUCLEASE SMRA-RELATED"/>
    <property type="match status" value="1"/>
</dbReference>
<dbReference type="Gene3D" id="3.30.1370.110">
    <property type="match status" value="1"/>
</dbReference>
<reference evidence="3 4" key="1">
    <citation type="submission" date="2020-07" db="EMBL/GenBank/DDBJ databases">
        <title>Taxonomic revisions and descriptions of new bacterial species based on genomic comparisons in the high-G+C-content subgroup of the family Alcaligenaceae.</title>
        <authorList>
            <person name="Szabo A."/>
            <person name="Felfoldi T."/>
        </authorList>
    </citation>
    <scope>NUCLEOTIDE SEQUENCE [LARGE SCALE GENOMIC DNA]</scope>
    <source>
        <strain evidence="3 4">DSM 25264</strain>
    </source>
</reference>
<organism evidence="3 4">
    <name type="scientific">Allopusillimonas soli</name>
    <dbReference type="NCBI Taxonomy" id="659016"/>
    <lineage>
        <taxon>Bacteria</taxon>
        <taxon>Pseudomonadati</taxon>
        <taxon>Pseudomonadota</taxon>
        <taxon>Betaproteobacteria</taxon>
        <taxon>Burkholderiales</taxon>
        <taxon>Alcaligenaceae</taxon>
        <taxon>Allopusillimonas</taxon>
    </lineage>
</organism>
<dbReference type="PROSITE" id="PS50828">
    <property type="entry name" value="SMR"/>
    <property type="match status" value="1"/>
</dbReference>
<evidence type="ECO:0000313" key="4">
    <source>
        <dbReference type="Proteomes" id="UP000580517"/>
    </source>
</evidence>
<dbReference type="EMBL" id="JACCEW010000008">
    <property type="protein sequence ID" value="NYT38928.1"/>
    <property type="molecule type" value="Genomic_DNA"/>
</dbReference>
<dbReference type="SMART" id="SM00463">
    <property type="entry name" value="SMR"/>
    <property type="match status" value="1"/>
</dbReference>
<proteinExistence type="predicted"/>
<evidence type="ECO:0000313" key="3">
    <source>
        <dbReference type="EMBL" id="NYT38928.1"/>
    </source>
</evidence>
<dbReference type="SUPFAM" id="SSF160443">
    <property type="entry name" value="SMR domain-like"/>
    <property type="match status" value="1"/>
</dbReference>
<sequence length="278" mass="30347">MPSNRARRDAPQARGLSDLKRLRAQAQAVSEAAPAPARPQKRQADATTSGTGKLDRATPSPDTPAAEQARAPSGVSPADIALFRRTVGRVAPIKAASRADIGPLPHDVPEVLRQRRMRATGDATEAPERKPHRPRHTPRDEKAGGSRRGGGNNTVSDHYHPASANDDRQFLQPGHGTDLIRGLRRGKWVIDASLDLHGCNLDKARERLDRFLQSCLEHHVRCVRIVHGKGHGSRTAEPILKNTVRRWLMQMDAIQAYVECAERDGGAGAVQVLLRPGE</sequence>
<protein>
    <submittedName>
        <fullName evidence="3">Smr/MutS family protein</fullName>
    </submittedName>
</protein>
<feature type="region of interest" description="Disordered" evidence="1">
    <location>
        <begin position="118"/>
        <end position="172"/>
    </location>
</feature>
<feature type="compositionally biased region" description="Low complexity" evidence="1">
    <location>
        <begin position="24"/>
        <end position="35"/>
    </location>
</feature>
<dbReference type="RefSeq" id="WP_167668990.1">
    <property type="nucleotide sequence ID" value="NZ_JACCEW010000008.1"/>
</dbReference>
<comment type="caution">
    <text evidence="3">The sequence shown here is derived from an EMBL/GenBank/DDBJ whole genome shotgun (WGS) entry which is preliminary data.</text>
</comment>
<keyword evidence="4" id="KW-1185">Reference proteome</keyword>
<evidence type="ECO:0000256" key="1">
    <source>
        <dbReference type="SAM" id="MobiDB-lite"/>
    </source>
</evidence>
<gene>
    <name evidence="3" type="ORF">H0A68_18795</name>
</gene>
<feature type="region of interest" description="Disordered" evidence="1">
    <location>
        <begin position="24"/>
        <end position="77"/>
    </location>
</feature>
<feature type="domain" description="Smr" evidence="2">
    <location>
        <begin position="194"/>
        <end position="275"/>
    </location>
</feature>
<dbReference type="PANTHER" id="PTHR35562">
    <property type="entry name" value="DNA ENDONUCLEASE SMRA-RELATED"/>
    <property type="match status" value="1"/>
</dbReference>
<dbReference type="Pfam" id="PF01713">
    <property type="entry name" value="Smr"/>
    <property type="match status" value="1"/>
</dbReference>
<accession>A0A853FGT4</accession>
<dbReference type="InterPro" id="IPR002625">
    <property type="entry name" value="Smr_dom"/>
</dbReference>
<name>A0A853FGT4_9BURK</name>
<dbReference type="AlphaFoldDB" id="A0A853FGT4"/>
<dbReference type="Proteomes" id="UP000580517">
    <property type="component" value="Unassembled WGS sequence"/>
</dbReference>
<dbReference type="InterPro" id="IPR036063">
    <property type="entry name" value="Smr_dom_sf"/>
</dbReference>
<evidence type="ECO:0000259" key="2">
    <source>
        <dbReference type="PROSITE" id="PS50828"/>
    </source>
</evidence>